<evidence type="ECO:0000313" key="3">
    <source>
        <dbReference type="Proteomes" id="UP000634136"/>
    </source>
</evidence>
<evidence type="ECO:0000313" key="2">
    <source>
        <dbReference type="EMBL" id="KAF7831262.1"/>
    </source>
</evidence>
<name>A0A834WQU9_9FABA</name>
<keyword evidence="3" id="KW-1185">Reference proteome</keyword>
<dbReference type="EMBL" id="JAAIUW010000005">
    <property type="protein sequence ID" value="KAF7831262.1"/>
    <property type="molecule type" value="Genomic_DNA"/>
</dbReference>
<dbReference type="GO" id="GO:0004523">
    <property type="term" value="F:RNA-DNA hybrid ribonuclease activity"/>
    <property type="evidence" value="ECO:0007669"/>
    <property type="project" value="InterPro"/>
</dbReference>
<evidence type="ECO:0000259" key="1">
    <source>
        <dbReference type="Pfam" id="PF13456"/>
    </source>
</evidence>
<proteinExistence type="predicted"/>
<protein>
    <submittedName>
        <fullName evidence="2">Putative ribonuclease h protein</fullName>
    </submittedName>
</protein>
<dbReference type="AlphaFoldDB" id="A0A834WQU9"/>
<organism evidence="2 3">
    <name type="scientific">Senna tora</name>
    <dbReference type="NCBI Taxonomy" id="362788"/>
    <lineage>
        <taxon>Eukaryota</taxon>
        <taxon>Viridiplantae</taxon>
        <taxon>Streptophyta</taxon>
        <taxon>Embryophyta</taxon>
        <taxon>Tracheophyta</taxon>
        <taxon>Spermatophyta</taxon>
        <taxon>Magnoliopsida</taxon>
        <taxon>eudicotyledons</taxon>
        <taxon>Gunneridae</taxon>
        <taxon>Pentapetalae</taxon>
        <taxon>rosids</taxon>
        <taxon>fabids</taxon>
        <taxon>Fabales</taxon>
        <taxon>Fabaceae</taxon>
        <taxon>Caesalpinioideae</taxon>
        <taxon>Cassia clade</taxon>
        <taxon>Senna</taxon>
    </lineage>
</organism>
<dbReference type="InterPro" id="IPR002156">
    <property type="entry name" value="RNaseH_domain"/>
</dbReference>
<dbReference type="Pfam" id="PF13456">
    <property type="entry name" value="RVT_3"/>
    <property type="match status" value="1"/>
</dbReference>
<dbReference type="GO" id="GO:0003676">
    <property type="term" value="F:nucleic acid binding"/>
    <property type="evidence" value="ECO:0007669"/>
    <property type="project" value="InterPro"/>
</dbReference>
<reference evidence="2" key="1">
    <citation type="submission" date="2020-09" db="EMBL/GenBank/DDBJ databases">
        <title>Genome-Enabled Discovery of Anthraquinone Biosynthesis in Senna tora.</title>
        <authorList>
            <person name="Kang S.-H."/>
            <person name="Pandey R.P."/>
            <person name="Lee C.-M."/>
            <person name="Sim J.-S."/>
            <person name="Jeong J.-T."/>
            <person name="Choi B.-S."/>
            <person name="Jung M."/>
            <person name="Ginzburg D."/>
            <person name="Zhao K."/>
            <person name="Won S.Y."/>
            <person name="Oh T.-J."/>
            <person name="Yu Y."/>
            <person name="Kim N.-H."/>
            <person name="Lee O.R."/>
            <person name="Lee T.-H."/>
            <person name="Bashyal P."/>
            <person name="Kim T.-S."/>
            <person name="Lee W.-H."/>
            <person name="Kawkins C."/>
            <person name="Kim C.-K."/>
            <person name="Kim J.S."/>
            <person name="Ahn B.O."/>
            <person name="Rhee S.Y."/>
            <person name="Sohng J.K."/>
        </authorList>
    </citation>
    <scope>NUCLEOTIDE SEQUENCE</scope>
    <source>
        <tissue evidence="2">Leaf</tissue>
    </source>
</reference>
<feature type="domain" description="RNase H type-1" evidence="1">
    <location>
        <begin position="10"/>
        <end position="59"/>
    </location>
</feature>
<accession>A0A834WQU9</accession>
<dbReference type="Proteomes" id="UP000634136">
    <property type="component" value="Unassembled WGS sequence"/>
</dbReference>
<sequence>MASALFAYIAEAWNKSTFGGSNQFYTVRQDIRAMLSRNWEANIAFVHREANGVADLMAKYDQSLSFGSSKLFNTPPES</sequence>
<comment type="caution">
    <text evidence="2">The sequence shown here is derived from an EMBL/GenBank/DDBJ whole genome shotgun (WGS) entry which is preliminary data.</text>
</comment>
<gene>
    <name evidence="2" type="ORF">G2W53_013595</name>
</gene>